<feature type="DNA-binding region" description="H-T-H motif" evidence="4">
    <location>
        <begin position="100"/>
        <end position="119"/>
    </location>
</feature>
<name>A0A5C4X1N1_9MICO</name>
<evidence type="ECO:0000256" key="2">
    <source>
        <dbReference type="ARBA" id="ARBA00023125"/>
    </source>
</evidence>
<evidence type="ECO:0000256" key="3">
    <source>
        <dbReference type="ARBA" id="ARBA00023163"/>
    </source>
</evidence>
<keyword evidence="2 4" id="KW-0238">DNA-binding</keyword>
<comment type="caution">
    <text evidence="6">The sequence shown here is derived from an EMBL/GenBank/DDBJ whole genome shotgun (WGS) entry which is preliminary data.</text>
</comment>
<dbReference type="GO" id="GO:0000976">
    <property type="term" value="F:transcription cis-regulatory region binding"/>
    <property type="evidence" value="ECO:0007669"/>
    <property type="project" value="TreeGrafter"/>
</dbReference>
<dbReference type="PANTHER" id="PTHR30055">
    <property type="entry name" value="HTH-TYPE TRANSCRIPTIONAL REGULATOR RUTR"/>
    <property type="match status" value="1"/>
</dbReference>
<organism evidence="6 7">
    <name type="scientific">Brevibacterium sediminis</name>
    <dbReference type="NCBI Taxonomy" id="1857024"/>
    <lineage>
        <taxon>Bacteria</taxon>
        <taxon>Bacillati</taxon>
        <taxon>Actinomycetota</taxon>
        <taxon>Actinomycetes</taxon>
        <taxon>Micrococcales</taxon>
        <taxon>Brevibacteriaceae</taxon>
        <taxon>Brevibacterium</taxon>
    </lineage>
</organism>
<evidence type="ECO:0000313" key="6">
    <source>
        <dbReference type="EMBL" id="TNM53798.1"/>
    </source>
</evidence>
<dbReference type="Pfam" id="PF00440">
    <property type="entry name" value="TetR_N"/>
    <property type="match status" value="1"/>
</dbReference>
<protein>
    <submittedName>
        <fullName evidence="6">TetR family transcriptional regulator</fullName>
    </submittedName>
</protein>
<evidence type="ECO:0000256" key="1">
    <source>
        <dbReference type="ARBA" id="ARBA00023015"/>
    </source>
</evidence>
<evidence type="ECO:0000259" key="5">
    <source>
        <dbReference type="PROSITE" id="PS50977"/>
    </source>
</evidence>
<accession>A0A5C4X1N1</accession>
<dbReference type="InterPro" id="IPR050109">
    <property type="entry name" value="HTH-type_TetR-like_transc_reg"/>
</dbReference>
<keyword evidence="1" id="KW-0805">Transcription regulation</keyword>
<dbReference type="InterPro" id="IPR009057">
    <property type="entry name" value="Homeodomain-like_sf"/>
</dbReference>
<dbReference type="SUPFAM" id="SSF46689">
    <property type="entry name" value="Homeodomain-like"/>
    <property type="match status" value="1"/>
</dbReference>
<dbReference type="GO" id="GO:0003700">
    <property type="term" value="F:DNA-binding transcription factor activity"/>
    <property type="evidence" value="ECO:0007669"/>
    <property type="project" value="TreeGrafter"/>
</dbReference>
<gene>
    <name evidence="6" type="ORF">FHQ09_13585</name>
</gene>
<dbReference type="InterPro" id="IPR001647">
    <property type="entry name" value="HTH_TetR"/>
</dbReference>
<reference evidence="6 7" key="1">
    <citation type="submission" date="2019-06" db="EMBL/GenBank/DDBJ databases">
        <authorList>
            <person name="Mardanova A.M."/>
            <person name="Pudova D.S."/>
            <person name="Shagimardanova E.I."/>
            <person name="Gogoleva N.E."/>
            <person name="Lutfullin M.T."/>
            <person name="Hadieva G.F."/>
            <person name="Sharipova M.R."/>
        </authorList>
    </citation>
    <scope>NUCLEOTIDE SEQUENCE [LARGE SCALE GENOMIC DNA]</scope>
    <source>
        <strain evidence="6 7">MG-1</strain>
    </source>
</reference>
<evidence type="ECO:0000313" key="7">
    <source>
        <dbReference type="Proteomes" id="UP000314223"/>
    </source>
</evidence>
<sequence length="278" mass="31873">MWPKLTSSFKVERIRLNQQVHAGIYSHLSTARRRSVNNITVEKCIECISAFGANLQEVHNFLVSSEPTESLRERQTRERRASIHAAAVDLVFDHGLDEVTVARIAEAAVVSTRTFFNYFPTKEMAIVGLTTSDDIAAALQRFIEDFEPRRERLVEDLSFTIRAAFEFLLPRSANKQKLRAIQARHPHLGMLSMETKRHYSEQIITGIRRRIERRGITFADDDTAARATRMLAQLCSIPLEHAFASARFDTEHELDDERVDQAFTSSIELFLTLLERLK</sequence>
<feature type="domain" description="HTH tetR-type" evidence="5">
    <location>
        <begin position="77"/>
        <end position="137"/>
    </location>
</feature>
<proteinExistence type="predicted"/>
<dbReference type="EMBL" id="VDMQ01000008">
    <property type="protein sequence ID" value="TNM53798.1"/>
    <property type="molecule type" value="Genomic_DNA"/>
</dbReference>
<dbReference type="AlphaFoldDB" id="A0A5C4X1N1"/>
<evidence type="ECO:0000256" key="4">
    <source>
        <dbReference type="PROSITE-ProRule" id="PRU00335"/>
    </source>
</evidence>
<keyword evidence="3" id="KW-0804">Transcription</keyword>
<dbReference type="PANTHER" id="PTHR30055:SF234">
    <property type="entry name" value="HTH-TYPE TRANSCRIPTIONAL REGULATOR BETI"/>
    <property type="match status" value="1"/>
</dbReference>
<dbReference type="Proteomes" id="UP000314223">
    <property type="component" value="Unassembled WGS sequence"/>
</dbReference>
<dbReference type="Gene3D" id="1.10.357.10">
    <property type="entry name" value="Tetracycline Repressor, domain 2"/>
    <property type="match status" value="1"/>
</dbReference>
<dbReference type="PROSITE" id="PS50977">
    <property type="entry name" value="HTH_TETR_2"/>
    <property type="match status" value="1"/>
</dbReference>